<dbReference type="RefSeq" id="WP_152839121.1">
    <property type="nucleotide sequence ID" value="NZ_WHUG01000006.1"/>
</dbReference>
<name>A0A6A7N4H8_9BURK</name>
<evidence type="ECO:0000313" key="2">
    <source>
        <dbReference type="Proteomes" id="UP000440498"/>
    </source>
</evidence>
<organism evidence="1 2">
    <name type="scientific">Rugamonas aquatica</name>
    <dbReference type="NCBI Taxonomy" id="2743357"/>
    <lineage>
        <taxon>Bacteria</taxon>
        <taxon>Pseudomonadati</taxon>
        <taxon>Pseudomonadota</taxon>
        <taxon>Betaproteobacteria</taxon>
        <taxon>Burkholderiales</taxon>
        <taxon>Oxalobacteraceae</taxon>
        <taxon>Telluria group</taxon>
        <taxon>Rugamonas</taxon>
    </lineage>
</organism>
<keyword evidence="2" id="KW-1185">Reference proteome</keyword>
<dbReference type="EMBL" id="WHUG01000006">
    <property type="protein sequence ID" value="MQA39870.1"/>
    <property type="molecule type" value="Genomic_DNA"/>
</dbReference>
<sequence length="402" mass="45294">MMTSATPAGPLRRHAAKIALVALLAIPAIVGADHAVADRRSENRVLASLPDRPTDWASLLALPAKLDAWINDNFGFREELLHTHNQLRYRLFHEFPSVQVTAGRHGRMFLTAHSTNVPPFSAVTGVCAGDAVVRAGTPEYINRLFRDFHAQGLDPRMVIVPSGPVVEYQDLPRWISDRCASTDTPMGKLLAGNALDPLVRQSTIYPLKEMRDIRSRMMLFPKHWFHWNGPGLAEVAELTLPMWGKPRGTPAPAFGIVSTKFRSDVQNLFQGLDIDNTVEEADFAKAGVESCYGGRCFPEFKEYAETLYDISRFRNPKAPKRRLVMLTDSFGSKISGWYARYYSEVEQVATNNISQLSTDQIRRLKEYLFRDRENMDLLILYHDGGATTGTLQYGLERFHEKP</sequence>
<evidence type="ECO:0000313" key="1">
    <source>
        <dbReference type="EMBL" id="MQA39870.1"/>
    </source>
</evidence>
<accession>A0A6A7N4H8</accession>
<comment type="caution">
    <text evidence="1">The sequence shown here is derived from an EMBL/GenBank/DDBJ whole genome shotgun (WGS) entry which is preliminary data.</text>
</comment>
<proteinExistence type="predicted"/>
<protein>
    <submittedName>
        <fullName evidence="1">Uncharacterized protein</fullName>
    </submittedName>
</protein>
<gene>
    <name evidence="1" type="ORF">GEV02_17095</name>
</gene>
<dbReference type="Proteomes" id="UP000440498">
    <property type="component" value="Unassembled WGS sequence"/>
</dbReference>
<dbReference type="AlphaFoldDB" id="A0A6A7N4H8"/>
<reference evidence="1 2" key="1">
    <citation type="submission" date="2019-10" db="EMBL/GenBank/DDBJ databases">
        <title>Two novel species isolated from a subtropical stream in China.</title>
        <authorList>
            <person name="Lu H."/>
        </authorList>
    </citation>
    <scope>NUCLEOTIDE SEQUENCE [LARGE SCALE GENOMIC DNA]</scope>
    <source>
        <strain evidence="1 2">FT29W</strain>
    </source>
</reference>